<dbReference type="EMBL" id="QNVY02000009">
    <property type="protein sequence ID" value="RYJ50572.1"/>
    <property type="molecule type" value="Genomic_DNA"/>
</dbReference>
<evidence type="ECO:0000259" key="1">
    <source>
        <dbReference type="Pfam" id="PF00899"/>
    </source>
</evidence>
<dbReference type="OrthoDB" id="5298642at2"/>
<dbReference type="InterPro" id="IPR000594">
    <property type="entry name" value="ThiF_NAD_FAD-bd"/>
</dbReference>
<dbReference type="GO" id="GO:0008641">
    <property type="term" value="F:ubiquitin-like modifier activating enzyme activity"/>
    <property type="evidence" value="ECO:0007669"/>
    <property type="project" value="InterPro"/>
</dbReference>
<dbReference type="RefSeq" id="WP_113667220.1">
    <property type="nucleotide sequence ID" value="NZ_QNVY02000009.1"/>
</dbReference>
<proteinExistence type="predicted"/>
<dbReference type="Gene3D" id="3.40.50.720">
    <property type="entry name" value="NAD(P)-binding Rossmann-like Domain"/>
    <property type="match status" value="1"/>
</dbReference>
<dbReference type="NCBIfam" id="TIGR03736">
    <property type="entry name" value="PRTRC_ThiF"/>
    <property type="match status" value="1"/>
</dbReference>
<gene>
    <name evidence="2" type="ORF">DR871_016075</name>
</gene>
<feature type="domain" description="THIF-type NAD/FAD binding fold" evidence="1">
    <location>
        <begin position="23"/>
        <end position="219"/>
    </location>
</feature>
<dbReference type="InterPro" id="IPR022500">
    <property type="entry name" value="PRTRC_ThiF"/>
</dbReference>
<dbReference type="CDD" id="cd01483">
    <property type="entry name" value="E1_enzyme_family"/>
    <property type="match status" value="1"/>
</dbReference>
<evidence type="ECO:0000313" key="2">
    <source>
        <dbReference type="EMBL" id="RYJ50572.1"/>
    </source>
</evidence>
<protein>
    <submittedName>
        <fullName evidence="2">PRTRC system ThiF family protein</fullName>
    </submittedName>
</protein>
<organism evidence="2 3">
    <name type="scientific">Flavobacterium petrolei</name>
    <dbReference type="NCBI Taxonomy" id="2259594"/>
    <lineage>
        <taxon>Bacteria</taxon>
        <taxon>Pseudomonadati</taxon>
        <taxon>Bacteroidota</taxon>
        <taxon>Flavobacteriia</taxon>
        <taxon>Flavobacteriales</taxon>
        <taxon>Flavobacteriaceae</taxon>
        <taxon>Flavobacterium</taxon>
    </lineage>
</organism>
<dbReference type="SUPFAM" id="SSF69572">
    <property type="entry name" value="Activating enzymes of the ubiquitin-like proteins"/>
    <property type="match status" value="1"/>
</dbReference>
<dbReference type="AlphaFoldDB" id="A0A482TRU2"/>
<keyword evidence="3" id="KW-1185">Reference proteome</keyword>
<dbReference type="InterPro" id="IPR035985">
    <property type="entry name" value="Ubiquitin-activating_enz"/>
</dbReference>
<reference evidence="2 3" key="1">
    <citation type="submission" date="2019-01" db="EMBL/GenBank/DDBJ databases">
        <title>Flavobacterium sp. nov. isolated from arctic soil.</title>
        <authorList>
            <person name="Kim D.-U."/>
        </authorList>
    </citation>
    <scope>NUCLEOTIDE SEQUENCE [LARGE SCALE GENOMIC DNA]</scope>
    <source>
        <strain evidence="2 3">Kopri-42</strain>
    </source>
</reference>
<comment type="caution">
    <text evidence="2">The sequence shown here is derived from an EMBL/GenBank/DDBJ whole genome shotgun (WGS) entry which is preliminary data.</text>
</comment>
<evidence type="ECO:0000313" key="3">
    <source>
        <dbReference type="Proteomes" id="UP000253235"/>
    </source>
</evidence>
<accession>A0A482TRU2</accession>
<name>A0A482TRU2_9FLAO</name>
<dbReference type="Proteomes" id="UP000253235">
    <property type="component" value="Unassembled WGS sequence"/>
</dbReference>
<sequence>MNTEKLKVHFTDNYLISPTNPITVNLIGAGGTGSKVLTALMEMNHSLIELGHAGLSVRLWDDDIVTNANLGRQRFAESETGLYKSVALINRANRFSGTNWKAETAKFEKDILGRIPEEAQATIYITCMDNVQARFGVAEILKEICNRRHHRDEPKYWLDFGNSQYTGQVLLSTIGNIHQPDSEKYETVASLPMITEEFGELLKQSEQKDDTPSCSLAEALEKQDLFINSSLTQMGCSLLWSLFRYGMTPYRGFFHNLKDFRTHPIKVA</sequence>
<dbReference type="Pfam" id="PF00899">
    <property type="entry name" value="ThiF"/>
    <property type="match status" value="1"/>
</dbReference>